<feature type="transmembrane region" description="Helical" evidence="1">
    <location>
        <begin position="68"/>
        <end position="87"/>
    </location>
</feature>
<keyword evidence="1" id="KW-1133">Transmembrane helix</keyword>
<sequence>MQITPAIQAEAKTILELCQGDLMAALKVAESQLNIVYTRAQVLMSLAGMVVTVTGFSGRLIAGSSSAAQMFIVAGLLVSLSSAAWVFRRVMRVQWVTSLASQDREHALEHALYRRNRKTSAYTLGGTLLFIGLVLYAIAIALMLTNPVAISGPVR</sequence>
<evidence type="ECO:0000313" key="3">
    <source>
        <dbReference type="Proteomes" id="UP001225316"/>
    </source>
</evidence>
<feature type="transmembrane region" description="Helical" evidence="1">
    <location>
        <begin position="121"/>
        <end position="144"/>
    </location>
</feature>
<proteinExistence type="predicted"/>
<feature type="transmembrane region" description="Helical" evidence="1">
    <location>
        <begin position="42"/>
        <end position="62"/>
    </location>
</feature>
<dbReference type="Proteomes" id="UP001225316">
    <property type="component" value="Unassembled WGS sequence"/>
</dbReference>
<keyword evidence="1" id="KW-0812">Transmembrane</keyword>
<organism evidence="2 3">
    <name type="scientific">Thalassobacterium maritimum</name>
    <dbReference type="NCBI Taxonomy" id="3041265"/>
    <lineage>
        <taxon>Bacteria</taxon>
        <taxon>Pseudomonadati</taxon>
        <taxon>Verrucomicrobiota</taxon>
        <taxon>Opitutia</taxon>
        <taxon>Puniceicoccales</taxon>
        <taxon>Coraliomargaritaceae</taxon>
        <taxon>Thalassobacterium</taxon>
    </lineage>
</organism>
<evidence type="ECO:0000313" key="2">
    <source>
        <dbReference type="EMBL" id="MDQ8206798.1"/>
    </source>
</evidence>
<reference evidence="2 3" key="1">
    <citation type="submission" date="2023-04" db="EMBL/GenBank/DDBJ databases">
        <title>A novel bacteria isolated from coastal sediment.</title>
        <authorList>
            <person name="Liu X.-J."/>
            <person name="Du Z.-J."/>
        </authorList>
    </citation>
    <scope>NUCLEOTIDE SEQUENCE [LARGE SCALE GENOMIC DNA]</scope>
    <source>
        <strain evidence="2 3">SDUM461003</strain>
    </source>
</reference>
<dbReference type="RefSeq" id="WP_308948916.1">
    <property type="nucleotide sequence ID" value="NZ_JARXHW010000007.1"/>
</dbReference>
<evidence type="ECO:0008006" key="4">
    <source>
        <dbReference type="Google" id="ProtNLM"/>
    </source>
</evidence>
<keyword evidence="3" id="KW-1185">Reference proteome</keyword>
<gene>
    <name evidence="2" type="ORF">QEH52_04710</name>
</gene>
<comment type="caution">
    <text evidence="2">The sequence shown here is derived from an EMBL/GenBank/DDBJ whole genome shotgun (WGS) entry which is preliminary data.</text>
</comment>
<name>A0ABU1ARL3_9BACT</name>
<protein>
    <recommendedName>
        <fullName evidence="4">DUF202 domain-containing protein</fullName>
    </recommendedName>
</protein>
<evidence type="ECO:0000256" key="1">
    <source>
        <dbReference type="SAM" id="Phobius"/>
    </source>
</evidence>
<dbReference type="EMBL" id="JARXHW010000007">
    <property type="protein sequence ID" value="MDQ8206798.1"/>
    <property type="molecule type" value="Genomic_DNA"/>
</dbReference>
<keyword evidence="1" id="KW-0472">Membrane</keyword>
<accession>A0ABU1ARL3</accession>